<dbReference type="AlphaFoldDB" id="A0A9W4TYU3"/>
<feature type="compositionally biased region" description="Low complexity" evidence="1">
    <location>
        <begin position="247"/>
        <end position="266"/>
    </location>
</feature>
<feature type="compositionally biased region" description="Polar residues" evidence="1">
    <location>
        <begin position="34"/>
        <end position="45"/>
    </location>
</feature>
<accession>A0A9W4TYU3</accession>
<comment type="caution">
    <text evidence="4">The sequence shown here is derived from an EMBL/GenBank/DDBJ whole genome shotgun (WGS) entry which is preliminary data.</text>
</comment>
<evidence type="ECO:0000259" key="3">
    <source>
        <dbReference type="PROSITE" id="PS50222"/>
    </source>
</evidence>
<dbReference type="GO" id="GO:0006897">
    <property type="term" value="P:endocytosis"/>
    <property type="evidence" value="ECO:0007669"/>
    <property type="project" value="UniProtKB-ARBA"/>
</dbReference>
<feature type="domain" description="EH" evidence="2">
    <location>
        <begin position="351"/>
        <end position="426"/>
    </location>
</feature>
<evidence type="ECO:0008006" key="6">
    <source>
        <dbReference type="Google" id="ProtNLM"/>
    </source>
</evidence>
<feature type="region of interest" description="Disordered" evidence="1">
    <location>
        <begin position="158"/>
        <end position="192"/>
    </location>
</feature>
<reference evidence="4" key="1">
    <citation type="submission" date="2022-12" db="EMBL/GenBank/DDBJ databases">
        <authorList>
            <person name="Brejova B."/>
        </authorList>
    </citation>
    <scope>NUCLEOTIDE SEQUENCE</scope>
</reference>
<feature type="region of interest" description="Disordered" evidence="1">
    <location>
        <begin position="1"/>
        <end position="45"/>
    </location>
</feature>
<organism evidence="4 5">
    <name type="scientific">Candida verbasci</name>
    <dbReference type="NCBI Taxonomy" id="1227364"/>
    <lineage>
        <taxon>Eukaryota</taxon>
        <taxon>Fungi</taxon>
        <taxon>Dikarya</taxon>
        <taxon>Ascomycota</taxon>
        <taxon>Saccharomycotina</taxon>
        <taxon>Pichiomycetes</taxon>
        <taxon>Debaryomycetaceae</taxon>
        <taxon>Candida/Lodderomyces clade</taxon>
        <taxon>Candida</taxon>
    </lineage>
</organism>
<evidence type="ECO:0000313" key="5">
    <source>
        <dbReference type="Proteomes" id="UP001152885"/>
    </source>
</evidence>
<dbReference type="PROSITE" id="PS50222">
    <property type="entry name" value="EF_HAND_2"/>
    <property type="match status" value="1"/>
</dbReference>
<feature type="compositionally biased region" description="Low complexity" evidence="1">
    <location>
        <begin position="1"/>
        <end position="27"/>
    </location>
</feature>
<dbReference type="InterPro" id="IPR002048">
    <property type="entry name" value="EF_hand_dom"/>
</dbReference>
<dbReference type="Gene3D" id="1.10.238.10">
    <property type="entry name" value="EF-hand"/>
    <property type="match status" value="1"/>
</dbReference>
<dbReference type="Proteomes" id="UP001152885">
    <property type="component" value="Unassembled WGS sequence"/>
</dbReference>
<dbReference type="EMBL" id="CANTUO010000002">
    <property type="protein sequence ID" value="CAI5758253.1"/>
    <property type="molecule type" value="Genomic_DNA"/>
</dbReference>
<dbReference type="SUPFAM" id="SSF47473">
    <property type="entry name" value="EF-hand"/>
    <property type="match status" value="1"/>
</dbReference>
<dbReference type="Pfam" id="PF12763">
    <property type="entry name" value="EH"/>
    <property type="match status" value="1"/>
</dbReference>
<dbReference type="GO" id="GO:0005737">
    <property type="term" value="C:cytoplasm"/>
    <property type="evidence" value="ECO:0007669"/>
    <property type="project" value="TreeGrafter"/>
</dbReference>
<dbReference type="GO" id="GO:0005886">
    <property type="term" value="C:plasma membrane"/>
    <property type="evidence" value="ECO:0007669"/>
    <property type="project" value="TreeGrafter"/>
</dbReference>
<sequence length="447" mass="51321">MSNAAQTAALAAFNKDSSRSDSINSSKPKLHLNTAKSPRQNHNSVKSLEFVSPIHTPQIRKASGDSLMIDYTPSSVISDDYFTDRAAYSPQEMINNVKQSIGLKSLQQDPSLKRLSSDYSPQEMLKNLKNSLHQKALNTERKSISNLNLNDSQICYETSDHDDEMSRIPMKRSNSEKPKRKPPPGLESAPTLKEKMQLNAKSSDTFSSGGSVILSEEEDEFPQFPNLQDKKKKSTKGVYYHSDENLQPQKTTTSSYQQQQTVQFRTTMRKDTRKDRKSMFDEYKPWKSHNDLNYLTDSEKKRYEGVWVSNRGTYMNLIITRLTGVNYDLKQEEEEDNKQQMDDSLKAALLSEQDTDDLHNLKKVEINQLILGSIVKRIWKRSKLPNDTLEQIWNLVDFRKDGTLNKNEFLVGMWLVDQCLYGRKLPKKVDNIVWDNLGGIGVHIKKR</sequence>
<dbReference type="PROSITE" id="PS50031">
    <property type="entry name" value="EH"/>
    <property type="match status" value="1"/>
</dbReference>
<dbReference type="OrthoDB" id="10045710at2759"/>
<keyword evidence="5" id="KW-1185">Reference proteome</keyword>
<feature type="domain" description="EF-hand" evidence="3">
    <location>
        <begin position="384"/>
        <end position="419"/>
    </location>
</feature>
<dbReference type="CDD" id="cd00052">
    <property type="entry name" value="EH"/>
    <property type="match status" value="1"/>
</dbReference>
<dbReference type="InterPro" id="IPR000261">
    <property type="entry name" value="EH_dom"/>
</dbReference>
<gene>
    <name evidence="4" type="ORF">CANVERA_P2766</name>
</gene>
<proteinExistence type="predicted"/>
<protein>
    <recommendedName>
        <fullName evidence="6">Increased rDNA silencing protein 4</fullName>
    </recommendedName>
</protein>
<dbReference type="GO" id="GO:0005509">
    <property type="term" value="F:calcium ion binding"/>
    <property type="evidence" value="ECO:0007669"/>
    <property type="project" value="InterPro"/>
</dbReference>
<dbReference type="PANTHER" id="PTHR11216:SF174">
    <property type="entry name" value="GH06923P"/>
    <property type="match status" value="1"/>
</dbReference>
<feature type="region of interest" description="Disordered" evidence="1">
    <location>
        <begin position="216"/>
        <end position="276"/>
    </location>
</feature>
<dbReference type="PANTHER" id="PTHR11216">
    <property type="entry name" value="EH DOMAIN"/>
    <property type="match status" value="1"/>
</dbReference>
<dbReference type="SMART" id="SM00027">
    <property type="entry name" value="EH"/>
    <property type="match status" value="1"/>
</dbReference>
<evidence type="ECO:0000259" key="2">
    <source>
        <dbReference type="PROSITE" id="PS50031"/>
    </source>
</evidence>
<dbReference type="InterPro" id="IPR011992">
    <property type="entry name" value="EF-hand-dom_pair"/>
</dbReference>
<evidence type="ECO:0000313" key="4">
    <source>
        <dbReference type="EMBL" id="CAI5758253.1"/>
    </source>
</evidence>
<name>A0A9W4TYU3_9ASCO</name>
<evidence type="ECO:0000256" key="1">
    <source>
        <dbReference type="SAM" id="MobiDB-lite"/>
    </source>
</evidence>